<reference evidence="11 12" key="2">
    <citation type="submission" date="2023-12" db="EMBL/GenBank/DDBJ databases">
        <title>Description of an unclassified Opitutus bacterium of Verrucomicrobiota.</title>
        <authorList>
            <person name="Zhang D.-F."/>
        </authorList>
    </citation>
    <scope>NUCLEOTIDE SEQUENCE [LARGE SCALE GENOMIC DNA]</scope>
    <source>
        <strain evidence="11 12">WL0086</strain>
    </source>
</reference>
<gene>
    <name evidence="11" type="ORF">K1X11_008430</name>
</gene>
<dbReference type="Pfam" id="PF21088">
    <property type="entry name" value="MS_channel_1st"/>
    <property type="match status" value="1"/>
</dbReference>
<evidence type="ECO:0000256" key="5">
    <source>
        <dbReference type="ARBA" id="ARBA00022989"/>
    </source>
</evidence>
<reference evidence="11 12" key="1">
    <citation type="submission" date="2021-08" db="EMBL/GenBank/DDBJ databases">
        <authorList>
            <person name="Zhang D."/>
            <person name="Zhang A."/>
            <person name="Wang L."/>
        </authorList>
    </citation>
    <scope>NUCLEOTIDE SEQUENCE [LARGE SCALE GENOMIC DNA]</scope>
    <source>
        <strain evidence="11 12">WL0086</strain>
    </source>
</reference>
<organism evidence="11 12">
    <name type="scientific">Actomonas aquatica</name>
    <dbReference type="NCBI Taxonomy" id="2866162"/>
    <lineage>
        <taxon>Bacteria</taxon>
        <taxon>Pseudomonadati</taxon>
        <taxon>Verrucomicrobiota</taxon>
        <taxon>Opitutia</taxon>
        <taxon>Opitutales</taxon>
        <taxon>Opitutaceae</taxon>
        <taxon>Actomonas</taxon>
    </lineage>
</organism>
<accession>A0ABZ1CD05</accession>
<dbReference type="InterPro" id="IPR052702">
    <property type="entry name" value="MscS-like_channel"/>
</dbReference>
<evidence type="ECO:0000313" key="12">
    <source>
        <dbReference type="Proteomes" id="UP000738431"/>
    </source>
</evidence>
<dbReference type="Gene3D" id="1.10.287.1260">
    <property type="match status" value="1"/>
</dbReference>
<dbReference type="InterPro" id="IPR049142">
    <property type="entry name" value="MS_channel_1st"/>
</dbReference>
<evidence type="ECO:0000256" key="3">
    <source>
        <dbReference type="ARBA" id="ARBA00022475"/>
    </source>
</evidence>
<dbReference type="InterPro" id="IPR006685">
    <property type="entry name" value="MscS_channel_2nd"/>
</dbReference>
<comment type="similarity">
    <text evidence="2">Belongs to the MscS (TC 1.A.23) family.</text>
</comment>
<evidence type="ECO:0000259" key="9">
    <source>
        <dbReference type="Pfam" id="PF21082"/>
    </source>
</evidence>
<dbReference type="InterPro" id="IPR049278">
    <property type="entry name" value="MS_channel_C"/>
</dbReference>
<evidence type="ECO:0000256" key="6">
    <source>
        <dbReference type="ARBA" id="ARBA00023136"/>
    </source>
</evidence>
<dbReference type="RefSeq" id="WP_221029875.1">
    <property type="nucleotide sequence ID" value="NZ_CP139781.1"/>
</dbReference>
<dbReference type="Gene3D" id="3.30.70.100">
    <property type="match status" value="1"/>
</dbReference>
<protein>
    <submittedName>
        <fullName evidence="11">Mechanosensitive ion channel</fullName>
    </submittedName>
</protein>
<dbReference type="InterPro" id="IPR010920">
    <property type="entry name" value="LSM_dom_sf"/>
</dbReference>
<evidence type="ECO:0000259" key="8">
    <source>
        <dbReference type="Pfam" id="PF00924"/>
    </source>
</evidence>
<dbReference type="Pfam" id="PF21082">
    <property type="entry name" value="MS_channel_3rd"/>
    <property type="match status" value="1"/>
</dbReference>
<evidence type="ECO:0000256" key="1">
    <source>
        <dbReference type="ARBA" id="ARBA00004651"/>
    </source>
</evidence>
<dbReference type="InterPro" id="IPR023408">
    <property type="entry name" value="MscS_beta-dom_sf"/>
</dbReference>
<dbReference type="SUPFAM" id="SSF82861">
    <property type="entry name" value="Mechanosensitive channel protein MscS (YggB), transmembrane region"/>
    <property type="match status" value="1"/>
</dbReference>
<sequence>MIETLVPIYDAIVNVLTFELFHLGKSAITLATILKFFILAGFVIIAEAMLRRVLLQRVLRRTHLDEGMSFAVARITGYAFIVLGIYLALTFVGIDLSSLAVLAGAIGVGLGFGLQNIVNNFISGIIILAERPIAIGDRVEVNGVAGQVTRISLRSTVVVTNDNISVIVPNSSFISETVVNWSHGDPKVRINIPVGIAYGSDVEKFRKVMMEVALAQPEVLREPAPNIFFIGFGDSSLDFEVGVWTAEMLRSPKKFRSELNYAIERALRANNIEIPFPQRDLHIRSGTLPITREQP</sequence>
<name>A0ABZ1CD05_9BACT</name>
<evidence type="ECO:0000313" key="11">
    <source>
        <dbReference type="EMBL" id="WRQ89434.1"/>
    </source>
</evidence>
<dbReference type="PANTHER" id="PTHR30347:SF1">
    <property type="entry name" value="MECHANOSENSITIVE CHANNEL MSCK"/>
    <property type="match status" value="1"/>
</dbReference>
<evidence type="ECO:0000256" key="7">
    <source>
        <dbReference type="SAM" id="Phobius"/>
    </source>
</evidence>
<dbReference type="InterPro" id="IPR011066">
    <property type="entry name" value="MscS_channel_C_sf"/>
</dbReference>
<dbReference type="SUPFAM" id="SSF82689">
    <property type="entry name" value="Mechanosensitive channel protein MscS (YggB), C-terminal domain"/>
    <property type="match status" value="1"/>
</dbReference>
<evidence type="ECO:0000256" key="2">
    <source>
        <dbReference type="ARBA" id="ARBA00008017"/>
    </source>
</evidence>
<dbReference type="Gene3D" id="2.30.30.60">
    <property type="match status" value="1"/>
</dbReference>
<dbReference type="EMBL" id="CP139781">
    <property type="protein sequence ID" value="WRQ89434.1"/>
    <property type="molecule type" value="Genomic_DNA"/>
</dbReference>
<keyword evidence="6 7" id="KW-0472">Membrane</keyword>
<feature type="domain" description="Mechanosensitive ion channel MscS" evidence="8">
    <location>
        <begin position="116"/>
        <end position="183"/>
    </location>
</feature>
<keyword evidence="12" id="KW-1185">Reference proteome</keyword>
<evidence type="ECO:0000256" key="4">
    <source>
        <dbReference type="ARBA" id="ARBA00022692"/>
    </source>
</evidence>
<feature type="domain" description="Mechanosensitive ion channel transmembrane helices 2/3" evidence="10">
    <location>
        <begin position="78"/>
        <end position="115"/>
    </location>
</feature>
<feature type="transmembrane region" description="Helical" evidence="7">
    <location>
        <begin position="100"/>
        <end position="128"/>
    </location>
</feature>
<keyword evidence="4 7" id="KW-0812">Transmembrane</keyword>
<feature type="domain" description="Mechanosensitive ion channel MscS C-terminal" evidence="9">
    <location>
        <begin position="190"/>
        <end position="274"/>
    </location>
</feature>
<proteinExistence type="inferred from homology"/>
<dbReference type="Proteomes" id="UP000738431">
    <property type="component" value="Chromosome"/>
</dbReference>
<dbReference type="InterPro" id="IPR011014">
    <property type="entry name" value="MscS_channel_TM-2"/>
</dbReference>
<feature type="transmembrane region" description="Helical" evidence="7">
    <location>
        <begin position="27"/>
        <end position="50"/>
    </location>
</feature>
<feature type="transmembrane region" description="Helical" evidence="7">
    <location>
        <begin position="71"/>
        <end position="94"/>
    </location>
</feature>
<comment type="subcellular location">
    <subcellularLocation>
        <location evidence="1">Cell membrane</location>
        <topology evidence="1">Multi-pass membrane protein</topology>
    </subcellularLocation>
</comment>
<dbReference type="Pfam" id="PF00924">
    <property type="entry name" value="MS_channel_2nd"/>
    <property type="match status" value="1"/>
</dbReference>
<keyword evidence="5 7" id="KW-1133">Transmembrane helix</keyword>
<dbReference type="SUPFAM" id="SSF50182">
    <property type="entry name" value="Sm-like ribonucleoproteins"/>
    <property type="match status" value="1"/>
</dbReference>
<evidence type="ECO:0000259" key="10">
    <source>
        <dbReference type="Pfam" id="PF21088"/>
    </source>
</evidence>
<keyword evidence="3" id="KW-1003">Cell membrane</keyword>
<dbReference type="PANTHER" id="PTHR30347">
    <property type="entry name" value="POTASSIUM CHANNEL RELATED"/>
    <property type="match status" value="1"/>
</dbReference>